<dbReference type="EMBL" id="JBHSXS010000040">
    <property type="protein sequence ID" value="MFC6885647.1"/>
    <property type="molecule type" value="Genomic_DNA"/>
</dbReference>
<dbReference type="Proteomes" id="UP001596380">
    <property type="component" value="Unassembled WGS sequence"/>
</dbReference>
<keyword evidence="11" id="KW-1185">Reference proteome</keyword>
<keyword evidence="6 8" id="KW-0472">Membrane</keyword>
<feature type="transmembrane region" description="Helical" evidence="8">
    <location>
        <begin position="553"/>
        <end position="575"/>
    </location>
</feature>
<dbReference type="InterPro" id="IPR004869">
    <property type="entry name" value="MMPL_dom"/>
</dbReference>
<feature type="transmembrane region" description="Helical" evidence="8">
    <location>
        <begin position="303"/>
        <end position="328"/>
    </location>
</feature>
<feature type="compositionally biased region" description="Basic and acidic residues" evidence="7">
    <location>
        <begin position="727"/>
        <end position="736"/>
    </location>
</feature>
<evidence type="ECO:0000256" key="1">
    <source>
        <dbReference type="ARBA" id="ARBA00004651"/>
    </source>
</evidence>
<feature type="transmembrane region" description="Helical" evidence="8">
    <location>
        <begin position="179"/>
        <end position="199"/>
    </location>
</feature>
<dbReference type="PRINTS" id="PR00702">
    <property type="entry name" value="ACRIFLAVINRP"/>
</dbReference>
<feature type="transmembrane region" description="Helical" evidence="8">
    <location>
        <begin position="367"/>
        <end position="385"/>
    </location>
</feature>
<dbReference type="PANTHER" id="PTHR33406">
    <property type="entry name" value="MEMBRANE PROTEIN MJ1562-RELATED"/>
    <property type="match status" value="1"/>
</dbReference>
<dbReference type="SUPFAM" id="SSF82866">
    <property type="entry name" value="Multidrug efflux transporter AcrB transmembrane domain"/>
    <property type="match status" value="2"/>
</dbReference>
<keyword evidence="4 8" id="KW-0812">Transmembrane</keyword>
<dbReference type="PANTHER" id="PTHR33406:SF11">
    <property type="entry name" value="MEMBRANE PROTEIN SCO6666-RELATED"/>
    <property type="match status" value="1"/>
</dbReference>
<evidence type="ECO:0000256" key="2">
    <source>
        <dbReference type="ARBA" id="ARBA00010157"/>
    </source>
</evidence>
<dbReference type="InterPro" id="IPR050545">
    <property type="entry name" value="Mycobact_MmpL"/>
</dbReference>
<sequence>MATFLYRLGRFSFRRRGLVALLWVGLLVLFAVGAATLKGPTSNDFSIPGTESQKAIDLLKDRMPQASADGATARVVFAAPAGRTLTEPSAKAAVERVVGALKSAPQVASAVDPYGAKSVSPDGRIAYTQVTYKVSPIDVTGASRDALAAAAEPGRAAGLAVEMGGSATQTMPEQSATEVIGVAVAAVVLVVTFGSLVAAGLPLLNALLGVGIAMAAITAATGLFEMSSTTSTLALMLGLAVAIDYALFIVSRYRHELEEGREGEEAAGRAVGTAGSAVVFAGLTVVIALAGLAVVGIPLLTEMGLAAAGAVVVAVLIALSLLPALLGFAGRRVLGGWIPGLRGGRAKPGGGPRAGERWARFVVRRPLPVLLVAVAGMGVVAAPALDLRLGLPGDEIASPDTTQRKAYDLLDKGFGPGFNGPLTVVVDAGEGGRARDAAGRFAGEVEGLGDVAAVTPPVVNGRGDTAMLSVVPKSGPSSEATEDLVSAIRDRGDALATATGARAMVTGPTAMNIDVSAKLGQALPPYLAVVVGLAFVLLTLVFRSLLVPLKATLGFLLTVAATFGAVVAVFQWGWLAGPLGVRETGPIMSMMPIFMIGVVFGLAMDYQVFLVTRMREEHVHGAGPKEAVAVGFRHGARVVSAAAVIMIAVFAGFVASDESMIKMMGFALAAGVAFDAFVVRMTIVPAVMALFGRAAWWLPRWLARIVPNVDVEGEGLRRPPAGGAGGDGRKLEATRT</sequence>
<feature type="transmembrane region" description="Helical" evidence="8">
    <location>
        <begin position="230"/>
        <end position="250"/>
    </location>
</feature>
<feature type="region of interest" description="Disordered" evidence="7">
    <location>
        <begin position="716"/>
        <end position="736"/>
    </location>
</feature>
<feature type="transmembrane region" description="Helical" evidence="8">
    <location>
        <begin position="526"/>
        <end position="546"/>
    </location>
</feature>
<name>A0ABW2CUZ6_9ACTN</name>
<comment type="similarity">
    <text evidence="2">Belongs to the resistance-nodulation-cell division (RND) (TC 2.A.6) family. MmpL subfamily.</text>
</comment>
<dbReference type="Gene3D" id="1.20.1640.10">
    <property type="entry name" value="Multidrug efflux transporter AcrB transmembrane domain"/>
    <property type="match status" value="2"/>
</dbReference>
<dbReference type="InterPro" id="IPR001036">
    <property type="entry name" value="Acrflvin-R"/>
</dbReference>
<gene>
    <name evidence="10" type="ORF">ACFQKB_38220</name>
</gene>
<proteinExistence type="inferred from homology"/>
<dbReference type="Pfam" id="PF03176">
    <property type="entry name" value="MMPL"/>
    <property type="match status" value="2"/>
</dbReference>
<reference evidence="11" key="1">
    <citation type="journal article" date="2019" name="Int. J. Syst. Evol. Microbiol.">
        <title>The Global Catalogue of Microorganisms (GCM) 10K type strain sequencing project: providing services to taxonomists for standard genome sequencing and annotation.</title>
        <authorList>
            <consortium name="The Broad Institute Genomics Platform"/>
            <consortium name="The Broad Institute Genome Sequencing Center for Infectious Disease"/>
            <person name="Wu L."/>
            <person name="Ma J."/>
        </authorList>
    </citation>
    <scope>NUCLEOTIDE SEQUENCE [LARGE SCALE GENOMIC DNA]</scope>
    <source>
        <strain evidence="11">JCM 3369</strain>
    </source>
</reference>
<feature type="transmembrane region" description="Helical" evidence="8">
    <location>
        <begin position="587"/>
        <end position="606"/>
    </location>
</feature>
<evidence type="ECO:0000259" key="9">
    <source>
        <dbReference type="PROSITE" id="PS50156"/>
    </source>
</evidence>
<feature type="transmembrane region" description="Helical" evidence="8">
    <location>
        <begin position="206"/>
        <end position="224"/>
    </location>
</feature>
<dbReference type="RefSeq" id="WP_378047708.1">
    <property type="nucleotide sequence ID" value="NZ_JBHSXE010000001.1"/>
</dbReference>
<comment type="subcellular location">
    <subcellularLocation>
        <location evidence="1">Cell membrane</location>
        <topology evidence="1">Multi-pass membrane protein</topology>
    </subcellularLocation>
</comment>
<protein>
    <submittedName>
        <fullName evidence="10">MMPL family transporter</fullName>
    </submittedName>
</protein>
<dbReference type="InterPro" id="IPR000731">
    <property type="entry name" value="SSD"/>
</dbReference>
<keyword evidence="3" id="KW-1003">Cell membrane</keyword>
<evidence type="ECO:0000256" key="4">
    <source>
        <dbReference type="ARBA" id="ARBA00022692"/>
    </source>
</evidence>
<evidence type="ECO:0000256" key="6">
    <source>
        <dbReference type="ARBA" id="ARBA00023136"/>
    </source>
</evidence>
<feature type="domain" description="SSD" evidence="9">
    <location>
        <begin position="237"/>
        <end position="328"/>
    </location>
</feature>
<dbReference type="PROSITE" id="PS50156">
    <property type="entry name" value="SSD"/>
    <property type="match status" value="1"/>
</dbReference>
<feature type="transmembrane region" description="Helical" evidence="8">
    <location>
        <begin position="666"/>
        <end position="691"/>
    </location>
</feature>
<feature type="transmembrane region" description="Helical" evidence="8">
    <location>
        <begin position="271"/>
        <end position="297"/>
    </location>
</feature>
<evidence type="ECO:0000256" key="7">
    <source>
        <dbReference type="SAM" id="MobiDB-lite"/>
    </source>
</evidence>
<evidence type="ECO:0000256" key="8">
    <source>
        <dbReference type="SAM" id="Phobius"/>
    </source>
</evidence>
<evidence type="ECO:0000313" key="10">
    <source>
        <dbReference type="EMBL" id="MFC6885647.1"/>
    </source>
</evidence>
<evidence type="ECO:0000313" key="11">
    <source>
        <dbReference type="Proteomes" id="UP001596380"/>
    </source>
</evidence>
<keyword evidence="5 8" id="KW-1133">Transmembrane helix</keyword>
<comment type="caution">
    <text evidence="10">The sequence shown here is derived from an EMBL/GenBank/DDBJ whole genome shotgun (WGS) entry which is preliminary data.</text>
</comment>
<accession>A0ABW2CUZ6</accession>
<feature type="transmembrane region" description="Helical" evidence="8">
    <location>
        <begin position="635"/>
        <end position="654"/>
    </location>
</feature>
<evidence type="ECO:0000256" key="5">
    <source>
        <dbReference type="ARBA" id="ARBA00022989"/>
    </source>
</evidence>
<organism evidence="10 11">
    <name type="scientific">Actinomadura yumaensis</name>
    <dbReference type="NCBI Taxonomy" id="111807"/>
    <lineage>
        <taxon>Bacteria</taxon>
        <taxon>Bacillati</taxon>
        <taxon>Actinomycetota</taxon>
        <taxon>Actinomycetes</taxon>
        <taxon>Streptosporangiales</taxon>
        <taxon>Thermomonosporaceae</taxon>
        <taxon>Actinomadura</taxon>
    </lineage>
</organism>
<evidence type="ECO:0000256" key="3">
    <source>
        <dbReference type="ARBA" id="ARBA00022475"/>
    </source>
</evidence>